<name>A0A0F9FPA3_9ZZZZ</name>
<feature type="non-terminal residue" evidence="1">
    <location>
        <position position="184"/>
    </location>
</feature>
<accession>A0A0F9FPA3</accession>
<dbReference type="AlphaFoldDB" id="A0A0F9FPA3"/>
<dbReference type="EMBL" id="LAZR01031745">
    <property type="protein sequence ID" value="KKL52857.1"/>
    <property type="molecule type" value="Genomic_DNA"/>
</dbReference>
<reference evidence="1" key="1">
    <citation type="journal article" date="2015" name="Nature">
        <title>Complex archaea that bridge the gap between prokaryotes and eukaryotes.</title>
        <authorList>
            <person name="Spang A."/>
            <person name="Saw J.H."/>
            <person name="Jorgensen S.L."/>
            <person name="Zaremba-Niedzwiedzka K."/>
            <person name="Martijn J."/>
            <person name="Lind A.E."/>
            <person name="van Eijk R."/>
            <person name="Schleper C."/>
            <person name="Guy L."/>
            <person name="Ettema T.J."/>
        </authorList>
    </citation>
    <scope>NUCLEOTIDE SEQUENCE</scope>
</reference>
<comment type="caution">
    <text evidence="1">The sequence shown here is derived from an EMBL/GenBank/DDBJ whole genome shotgun (WGS) entry which is preliminary data.</text>
</comment>
<sequence length="184" mass="18737">MSGFLKSVPAGGVATSAIVPDTGATGDGYLTFFTGVGRNIAGDNDLYFDRATHNLTLGGGGQLLLGDGTVANPGIAFAAEPNTGMYLNSANVIRVGLNGFARWDFSAGGFSAVATNGPVVRGVMTTSTDPGFAPNKNDPNTGIGWAGNELLSLIANNFETVRIGESAIDAYGSLMIHGTDTADE</sequence>
<organism evidence="1">
    <name type="scientific">marine sediment metagenome</name>
    <dbReference type="NCBI Taxonomy" id="412755"/>
    <lineage>
        <taxon>unclassified sequences</taxon>
        <taxon>metagenomes</taxon>
        <taxon>ecological metagenomes</taxon>
    </lineage>
</organism>
<gene>
    <name evidence="1" type="ORF">LCGC14_2281290</name>
</gene>
<proteinExistence type="predicted"/>
<protein>
    <submittedName>
        <fullName evidence="1">Uncharacterized protein</fullName>
    </submittedName>
</protein>
<evidence type="ECO:0000313" key="1">
    <source>
        <dbReference type="EMBL" id="KKL52857.1"/>
    </source>
</evidence>